<protein>
    <recommendedName>
        <fullName evidence="3">TPR repeat-containing protein</fullName>
    </recommendedName>
</protein>
<sequence>MEGVILNRQLKSANQAFKDAKWHEAALLYEQVYQLEKSAKVNHLLVKSLYEDQQYKLAYQVMLDDPNSYLMDQSHLVLMVKVMLATNQLMMAHILMASLPQVPEEVTTLITASEQQFRQRPDFQTRYQAFYQLSSQTTLQQQRAFEEGKQLPLSEWLTAARSLLTDPFVKPIVRVSVLEMLVKLKRSERYDFRWLDDQNYSLNPNQLVPLADMPIVSQLHASLAEVINTDDPVTFQLYQNELGLQTTLLYPFVDRAIQSPDLWVNRLVHGDLVQSAQLPERYTLEWWHRKLAQVIANMTTV</sequence>
<keyword evidence="2" id="KW-1185">Reference proteome</keyword>
<dbReference type="EMBL" id="AZEE01000028">
    <property type="protein sequence ID" value="KRK98238.1"/>
    <property type="molecule type" value="Genomic_DNA"/>
</dbReference>
<dbReference type="STRING" id="1423776.FD04_GL001218"/>
<evidence type="ECO:0000313" key="2">
    <source>
        <dbReference type="Proteomes" id="UP000051160"/>
    </source>
</evidence>
<dbReference type="AlphaFoldDB" id="A0A0R1LR15"/>
<dbReference type="PATRIC" id="fig|1423776.4.peg.1231"/>
<accession>A0A0R1LR15</accession>
<proteinExistence type="predicted"/>
<evidence type="ECO:0008006" key="3">
    <source>
        <dbReference type="Google" id="ProtNLM"/>
    </source>
</evidence>
<reference evidence="1 2" key="1">
    <citation type="journal article" date="2015" name="Genome Announc.">
        <title>Expanding the biotechnology potential of lactobacilli through comparative genomics of 213 strains and associated genera.</title>
        <authorList>
            <person name="Sun Z."/>
            <person name="Harris H.M."/>
            <person name="McCann A."/>
            <person name="Guo C."/>
            <person name="Argimon S."/>
            <person name="Zhang W."/>
            <person name="Yang X."/>
            <person name="Jeffery I.B."/>
            <person name="Cooney J.C."/>
            <person name="Kagawa T.F."/>
            <person name="Liu W."/>
            <person name="Song Y."/>
            <person name="Salvetti E."/>
            <person name="Wrobel A."/>
            <person name="Rasinkangas P."/>
            <person name="Parkhill J."/>
            <person name="Rea M.C."/>
            <person name="O'Sullivan O."/>
            <person name="Ritari J."/>
            <person name="Douillard F.P."/>
            <person name="Paul Ross R."/>
            <person name="Yang R."/>
            <person name="Briner A.E."/>
            <person name="Felis G.E."/>
            <person name="de Vos W.M."/>
            <person name="Barrangou R."/>
            <person name="Klaenhammer T.R."/>
            <person name="Caufield P.W."/>
            <person name="Cui Y."/>
            <person name="Zhang H."/>
            <person name="O'Toole P.W."/>
        </authorList>
    </citation>
    <scope>NUCLEOTIDE SEQUENCE [LARGE SCALE GENOMIC DNA]</scope>
    <source>
        <strain evidence="1 2">DSM 19909</strain>
    </source>
</reference>
<dbReference type="Proteomes" id="UP000051160">
    <property type="component" value="Unassembled WGS sequence"/>
</dbReference>
<comment type="caution">
    <text evidence="1">The sequence shown here is derived from an EMBL/GenBank/DDBJ whole genome shotgun (WGS) entry which is preliminary data.</text>
</comment>
<name>A0A0R1LR15_9LACO</name>
<organism evidence="1 2">
    <name type="scientific">Secundilactobacillus odoratitofui DSM 19909 = JCM 15043</name>
    <dbReference type="NCBI Taxonomy" id="1423776"/>
    <lineage>
        <taxon>Bacteria</taxon>
        <taxon>Bacillati</taxon>
        <taxon>Bacillota</taxon>
        <taxon>Bacilli</taxon>
        <taxon>Lactobacillales</taxon>
        <taxon>Lactobacillaceae</taxon>
        <taxon>Secundilactobacillus</taxon>
    </lineage>
</organism>
<gene>
    <name evidence="1" type="ORF">FD04_GL001218</name>
</gene>
<evidence type="ECO:0000313" key="1">
    <source>
        <dbReference type="EMBL" id="KRK98238.1"/>
    </source>
</evidence>